<dbReference type="PANTHER" id="PTHR21461">
    <property type="entry name" value="GLYCOSYLTRANSFERASE FAMILY 92 PROTEIN"/>
    <property type="match status" value="1"/>
</dbReference>
<evidence type="ECO:0000313" key="5">
    <source>
        <dbReference type="EMBL" id="QHU21274.1"/>
    </source>
</evidence>
<accession>A0A6C0KXQ0</accession>
<keyword evidence="3" id="KW-0472">Membrane</keyword>
<keyword evidence="2" id="KW-0812">Transmembrane</keyword>
<feature type="region of interest" description="Disordered" evidence="4">
    <location>
        <begin position="298"/>
        <end position="317"/>
    </location>
</feature>
<evidence type="ECO:0000256" key="4">
    <source>
        <dbReference type="SAM" id="MobiDB-lite"/>
    </source>
</evidence>
<dbReference type="EMBL" id="MN740989">
    <property type="protein sequence ID" value="QHU21274.1"/>
    <property type="molecule type" value="Genomic_DNA"/>
</dbReference>
<evidence type="ECO:0000256" key="3">
    <source>
        <dbReference type="ARBA" id="ARBA00022989"/>
    </source>
</evidence>
<sequence>MNFLLRTNKSKNLAKNIVNIDNEQRKVVNRVMIFTNARDEKNIKEWAAHHLLLGFDFVYIFDHKSVVPLTSEFANFDSRVYVERCEIPSKVKIPLMNRAKTIANKFGADWMIYLDADEFVILNYFKNVKEMLYAFRFADQLAINWVPFGSNNHTIDPEGLMLDNYTRSDAKLDHHVKSFVRPSQIINATSPHFYNIVNSLRNITINNKILSPPNAFNECDIKFDEAHAFIAHYAIQSEETHTRRKVNLPTDNTGTFRGNPNSSDLHKAHNSTENCIPKIKYAERVKKFLSNFDGTFVSQEENPYLQPEPEPEPEVEE</sequence>
<dbReference type="PANTHER" id="PTHR21461:SF69">
    <property type="entry name" value="GLYCOSYLTRANSFERASE FAMILY 92 PROTEIN"/>
    <property type="match status" value="1"/>
</dbReference>
<dbReference type="GO" id="GO:0016757">
    <property type="term" value="F:glycosyltransferase activity"/>
    <property type="evidence" value="ECO:0007669"/>
    <property type="project" value="TreeGrafter"/>
</dbReference>
<protein>
    <recommendedName>
        <fullName evidence="6">Glycosyltransferase family 92 protein</fullName>
    </recommendedName>
</protein>
<feature type="compositionally biased region" description="Polar residues" evidence="4">
    <location>
        <begin position="249"/>
        <end position="263"/>
    </location>
</feature>
<dbReference type="AlphaFoldDB" id="A0A6C0KXQ0"/>
<dbReference type="Pfam" id="PF13704">
    <property type="entry name" value="Glyco_tranf_2_4"/>
    <property type="match status" value="1"/>
</dbReference>
<evidence type="ECO:0008006" key="6">
    <source>
        <dbReference type="Google" id="ProtNLM"/>
    </source>
</evidence>
<evidence type="ECO:0000256" key="1">
    <source>
        <dbReference type="ARBA" id="ARBA00004167"/>
    </source>
</evidence>
<dbReference type="GO" id="GO:0005737">
    <property type="term" value="C:cytoplasm"/>
    <property type="evidence" value="ECO:0007669"/>
    <property type="project" value="TreeGrafter"/>
</dbReference>
<organism evidence="5">
    <name type="scientific">viral metagenome</name>
    <dbReference type="NCBI Taxonomy" id="1070528"/>
    <lineage>
        <taxon>unclassified sequences</taxon>
        <taxon>metagenomes</taxon>
        <taxon>organismal metagenomes</taxon>
    </lineage>
</organism>
<evidence type="ECO:0000256" key="2">
    <source>
        <dbReference type="ARBA" id="ARBA00022692"/>
    </source>
</evidence>
<proteinExistence type="predicted"/>
<dbReference type="GO" id="GO:0016020">
    <property type="term" value="C:membrane"/>
    <property type="evidence" value="ECO:0007669"/>
    <property type="project" value="UniProtKB-SubCell"/>
</dbReference>
<keyword evidence="3" id="KW-1133">Transmembrane helix</keyword>
<comment type="subcellular location">
    <subcellularLocation>
        <location evidence="1">Membrane</location>
        <topology evidence="1">Single-pass membrane protein</topology>
    </subcellularLocation>
</comment>
<feature type="region of interest" description="Disordered" evidence="4">
    <location>
        <begin position="246"/>
        <end position="269"/>
    </location>
</feature>
<name>A0A6C0KXQ0_9ZZZZ</name>
<reference evidence="5" key="1">
    <citation type="journal article" date="2020" name="Nature">
        <title>Giant virus diversity and host interactions through global metagenomics.</title>
        <authorList>
            <person name="Schulz F."/>
            <person name="Roux S."/>
            <person name="Paez-Espino D."/>
            <person name="Jungbluth S."/>
            <person name="Walsh D.A."/>
            <person name="Denef V.J."/>
            <person name="McMahon K.D."/>
            <person name="Konstantinidis K.T."/>
            <person name="Eloe-Fadrosh E.A."/>
            <person name="Kyrpides N.C."/>
            <person name="Woyke T."/>
        </authorList>
    </citation>
    <scope>NUCLEOTIDE SEQUENCE</scope>
    <source>
        <strain evidence="5">GVMAG-S-3300013094-109</strain>
    </source>
</reference>